<dbReference type="KEGG" id="hsc:HVS_11780"/>
<dbReference type="EMBL" id="CP025197">
    <property type="protein sequence ID" value="AUG58243.1"/>
    <property type="molecule type" value="Genomic_DNA"/>
</dbReference>
<reference evidence="3 5" key="1">
    <citation type="submission" date="2017-12" db="EMBL/GenBank/DDBJ databases">
        <title>Complete genome sequence of Herbivorax saccincola GGR1, a novel Cellulosome-producing hydrolytic bacterium in a thermophilic biogas plant, established by Illumina and Nanopore MinION sequencing.</title>
        <authorList>
            <person name="Pechtl A."/>
            <person name="Ruckert C."/>
            <person name="Koeck D.E."/>
            <person name="Maus I."/>
            <person name="Winkler A."/>
            <person name="Kalinowski J."/>
            <person name="Puhler A."/>
            <person name="Schwarz W.W."/>
            <person name="Zverlov V.V."/>
            <person name="Schluter A."/>
            <person name="Liebl W."/>
        </authorList>
    </citation>
    <scope>NUCLEOTIDE SEQUENCE [LARGE SCALE GENOMIC DNA]</scope>
    <source>
        <strain evidence="3">GGR1</strain>
        <strain evidence="5">SR1</strain>
    </source>
</reference>
<dbReference type="EMBL" id="NEMB01000003">
    <property type="protein sequence ID" value="PQQ68391.1"/>
    <property type="molecule type" value="Genomic_DNA"/>
</dbReference>
<accession>A0A2K9EJS7</accession>
<dbReference type="InterPro" id="IPR009309">
    <property type="entry name" value="IreB"/>
</dbReference>
<dbReference type="NCBIfam" id="NF003997">
    <property type="entry name" value="PRK05473.1"/>
    <property type="match status" value="1"/>
</dbReference>
<sequence>MQNSETMMFNVDKEKINEARELLFTVYKALKEKGYNPINQIVGYILSGDPTYITNHMDARSIIRRLERDEILEEILRFYLEGSVDKDSKD</sequence>
<dbReference type="AlphaFoldDB" id="A0A2K9EJS7"/>
<organism evidence="3 5">
    <name type="scientific">Acetivibrio saccincola</name>
    <dbReference type="NCBI Taxonomy" id="1677857"/>
    <lineage>
        <taxon>Bacteria</taxon>
        <taxon>Bacillati</taxon>
        <taxon>Bacillota</taxon>
        <taxon>Clostridia</taxon>
        <taxon>Eubacteriales</taxon>
        <taxon>Oscillospiraceae</taxon>
        <taxon>Acetivibrio</taxon>
    </lineage>
</organism>
<dbReference type="Proteomes" id="UP000239720">
    <property type="component" value="Unassembled WGS sequence"/>
</dbReference>
<dbReference type="OrthoDB" id="9796303at2"/>
<dbReference type="Pfam" id="PF06135">
    <property type="entry name" value="IreB"/>
    <property type="match status" value="1"/>
</dbReference>
<evidence type="ECO:0000256" key="2">
    <source>
        <dbReference type="HAMAP-Rule" id="MF_01507"/>
    </source>
</evidence>
<dbReference type="PIRSF" id="PIRSF037258">
    <property type="entry name" value="DUF965_bac"/>
    <property type="match status" value="1"/>
</dbReference>
<evidence type="ECO:0000256" key="1">
    <source>
        <dbReference type="ARBA" id="ARBA00010888"/>
    </source>
</evidence>
<dbReference type="RefSeq" id="WP_101304258.1">
    <property type="nucleotide sequence ID" value="NZ_CP025197.1"/>
</dbReference>
<evidence type="ECO:0000313" key="5">
    <source>
        <dbReference type="Proteomes" id="UP000233534"/>
    </source>
</evidence>
<evidence type="ECO:0000313" key="3">
    <source>
        <dbReference type="EMBL" id="AUG58243.1"/>
    </source>
</evidence>
<comment type="similarity">
    <text evidence="1 2">Belongs to the UPF0297 family.</text>
</comment>
<evidence type="ECO:0000313" key="4">
    <source>
        <dbReference type="EMBL" id="PQQ68391.1"/>
    </source>
</evidence>
<dbReference type="HAMAP" id="MF_01507">
    <property type="entry name" value="UPF0297"/>
    <property type="match status" value="1"/>
</dbReference>
<proteinExistence type="inferred from homology"/>
<evidence type="ECO:0000313" key="6">
    <source>
        <dbReference type="Proteomes" id="UP000239720"/>
    </source>
</evidence>
<dbReference type="PANTHER" id="PTHR40067">
    <property type="entry name" value="UPF0297 PROTEIN YRZL"/>
    <property type="match status" value="1"/>
</dbReference>
<gene>
    <name evidence="4" type="ORF">B9R14_15980</name>
    <name evidence="3" type="ORF">HVS_11780</name>
</gene>
<dbReference type="Proteomes" id="UP000233534">
    <property type="component" value="Chromosome"/>
</dbReference>
<protein>
    <recommendedName>
        <fullName evidence="2">UPF0297 protein B9R14_15980</fullName>
    </recommendedName>
</protein>
<name>A0A2K9EJS7_9FIRM</name>
<reference evidence="4 6" key="2">
    <citation type="journal article" date="2018" name="Syst. Appl. Microbiol.">
        <title>Characterization and high-quality draft genome sequence of Herbivorax saccincola A7, an anaerobic, alkaliphilic, thermophilic, cellulolytic, and xylanolytic bacterium.</title>
        <authorList>
            <person name="Aikawa S."/>
            <person name="Baramee S."/>
            <person name="Sermsathanaswadi J."/>
            <person name="Thianheng P."/>
            <person name="Tachaapaikoon C."/>
            <person name="Shikata A."/>
            <person name="Waeonukul R."/>
            <person name="Pason P."/>
            <person name="Ratanakhanokchai K."/>
            <person name="Kosugi A."/>
        </authorList>
    </citation>
    <scope>NUCLEOTIDE SEQUENCE [LARGE SCALE GENOMIC DNA]</scope>
    <source>
        <strain evidence="4 6">A7</strain>
    </source>
</reference>
<dbReference type="PANTHER" id="PTHR40067:SF1">
    <property type="entry name" value="UPF0297 PROTEIN YRZL"/>
    <property type="match status" value="1"/>
</dbReference>
<keyword evidence="5" id="KW-1185">Reference proteome</keyword>